<evidence type="ECO:0000256" key="11">
    <source>
        <dbReference type="ARBA" id="ARBA00044743"/>
    </source>
</evidence>
<feature type="transmembrane region" description="Helical" evidence="14">
    <location>
        <begin position="190"/>
        <end position="213"/>
    </location>
</feature>
<name>A0A060T7C8_BLAAD</name>
<feature type="transmembrane region" description="Helical" evidence="14">
    <location>
        <begin position="392"/>
        <end position="414"/>
    </location>
</feature>
<evidence type="ECO:0000256" key="12">
    <source>
        <dbReference type="ARBA" id="ARBA00049506"/>
    </source>
</evidence>
<keyword evidence="6 14" id="KW-0808">Transferase</keyword>
<dbReference type="AlphaFoldDB" id="A0A060T7C8"/>
<evidence type="ECO:0000256" key="8">
    <source>
        <dbReference type="ARBA" id="ARBA00022824"/>
    </source>
</evidence>
<dbReference type="GO" id="GO:0052925">
    <property type="term" value="F:dol-P-Man:Man(5)GlcNAc(2)-PP-Dol alpha-1,3-mannosyltransferase activity"/>
    <property type="evidence" value="ECO:0007669"/>
    <property type="project" value="UniProtKB-EC"/>
</dbReference>
<comment type="function">
    <text evidence="11 14">Dol-P-Man:Man(5)GlcNAc(2)-PP-Dol alpha-1,3-mannosyltransferase that operates in the biosynthetic pathway of dolichol-linked oligosaccharides, the glycan precursors employed in protein asparagine (N)-glycosylation. The assembly of dolichol-linked oligosaccharides begins on the cytosolic side of the endoplasmic reticulum membrane and finishes in its lumen. The sequential addition of sugars to dolichol pyrophosphate produces dolichol-linked oligosaccharides containing fourteen sugars, including two GlcNAcs, nine mannoses and three glucoses. Once assembled, the oligosaccharide is transferred from the lipid to nascent proteins by oligosaccharyltransferases. In the lumen of the endoplasmic reticulum, adds the first dolichyl beta-D-mannosyl phosphate derived mannose in an alpha-1,3 linkage to Man(5)GlcNAc(2)-PP-dolichol to produce Man(6)GlcNAc(2)-PP-dolichol.</text>
</comment>
<gene>
    <name evidence="15" type="ORF">GNLVRS02_ARAD1D02244g</name>
</gene>
<comment type="similarity">
    <text evidence="13">Belongs to the glycosyltransferase ALG3 family.</text>
</comment>
<accession>A0A060T7C8</accession>
<dbReference type="EMBL" id="HG937694">
    <property type="protein sequence ID" value="CDP37035.1"/>
    <property type="molecule type" value="Genomic_DNA"/>
</dbReference>
<comment type="catalytic activity">
    <reaction evidence="12 14">
        <text>an alpha-D-Man-(1-&gt;2)-alpha-D-Man-(1-&gt;2)-alpha-D-Man-(1-&gt;3)-[alpha-D-Man-(1-&gt;6)]-beta-D-Man-(1-&gt;4)-beta-D-GlcNAc-(1-&gt;4)-alpha-D-GlcNAc-diphospho-di-trans,poly-cis-dolichol + a di-trans,poly-cis-dolichyl beta-D-mannosyl phosphate = an alpha-D-Man-(1-&gt;2)-alpha-D-Man-(1-&gt;2)-alpha-D-Man-(1-&gt;3)-[alpha-D-Man-(1-&gt;3)-alpha-D-Man-(1-&gt;6)]-beta-D-Man-(1-&gt;4)-beta-D-GlcNAc-(1-&gt;4)-alpha-D-GlcNAc-diphospho-di-trans,poly-cis-dolichol + a di-trans,poly-cis-dolichyl phosphate + H(+)</text>
        <dbReference type="Rhea" id="RHEA:29527"/>
        <dbReference type="Rhea" id="RHEA-COMP:19498"/>
        <dbReference type="Rhea" id="RHEA-COMP:19501"/>
        <dbReference type="Rhea" id="RHEA-COMP:19516"/>
        <dbReference type="Rhea" id="RHEA-COMP:19517"/>
        <dbReference type="ChEBI" id="CHEBI:15378"/>
        <dbReference type="ChEBI" id="CHEBI:57683"/>
        <dbReference type="ChEBI" id="CHEBI:58211"/>
        <dbReference type="ChEBI" id="CHEBI:132515"/>
        <dbReference type="ChEBI" id="CHEBI:132516"/>
        <dbReference type="EC" id="2.4.1.258"/>
    </reaction>
    <physiologicalReaction direction="left-to-right" evidence="12 14">
        <dbReference type="Rhea" id="RHEA:29528"/>
    </physiologicalReaction>
</comment>
<evidence type="ECO:0000256" key="5">
    <source>
        <dbReference type="ARBA" id="ARBA00022676"/>
    </source>
</evidence>
<evidence type="ECO:0000256" key="4">
    <source>
        <dbReference type="ARBA" id="ARBA00015561"/>
    </source>
</evidence>
<dbReference type="PANTHER" id="PTHR12646:SF0">
    <property type="entry name" value="DOL-P-MAN:MAN(5)GLCNAC(2)-PP-DOL ALPHA-1,3-MANNOSYLTRANSFERASE"/>
    <property type="match status" value="1"/>
</dbReference>
<reference evidence="15" key="1">
    <citation type="submission" date="2014-02" db="EMBL/GenBank/DDBJ databases">
        <authorList>
            <person name="Genoscope - CEA"/>
        </authorList>
    </citation>
    <scope>NUCLEOTIDE SEQUENCE</scope>
    <source>
        <strain evidence="15">LS3</strain>
    </source>
</reference>
<feature type="transmembrane region" description="Helical" evidence="14">
    <location>
        <begin position="323"/>
        <end position="343"/>
    </location>
</feature>
<dbReference type="InterPro" id="IPR007873">
    <property type="entry name" value="Glycosyltransferase_ALG3"/>
</dbReference>
<sequence length="447" mass="50203">MSILVRRWVRSHATQKGLSDRRSPIGTNLRGVDIFRVQSVTPATVRSSDMDLIRLALAVATDPKYGVLVAPLVWLADAVLSLLIVKKVPYTEIDWVAYMEQVQLIRDGETDYARIEGGTGPLVYPGGHVRIFSLLYSLTDNGNSIDKAQLLFLGLYLTTLAVVLAIYVRVKVPPFIMPLLMLSKRLHSIYLLRLFNDCFSVLFAAIAVLIITLRPTMRTPYLKATLAASALFFSLAVSVKMSALLFLPGAAIVYLQDLGSVWQCIHILFVPFVAPQVILALPFAKDYPQSYLSRAFEFSRQFLYKWTVNWRFIPEEIFLSKELAGSLLALHITLLGILVYRRVGLGDLVRSFYQKISPSAMPNTRSAVNTILTANLIGILCARSLHYQFYSWFYWTIPLLLHTSSLPIVSYPVIWAVQEWAWNVFPSTTISSVMVLGTLAITVFTNL</sequence>
<evidence type="ECO:0000256" key="2">
    <source>
        <dbReference type="ARBA" id="ARBA00004922"/>
    </source>
</evidence>
<organism evidence="15">
    <name type="scientific">Blastobotrys adeninivorans</name>
    <name type="common">Yeast</name>
    <name type="synonym">Arxula adeninivorans</name>
    <dbReference type="NCBI Taxonomy" id="409370"/>
    <lineage>
        <taxon>Eukaryota</taxon>
        <taxon>Fungi</taxon>
        <taxon>Dikarya</taxon>
        <taxon>Ascomycota</taxon>
        <taxon>Saccharomycotina</taxon>
        <taxon>Dipodascomycetes</taxon>
        <taxon>Dipodascales</taxon>
        <taxon>Trichomonascaceae</taxon>
        <taxon>Blastobotrys</taxon>
    </lineage>
</organism>
<protein>
    <recommendedName>
        <fullName evidence="4 14">Dol-P-Man:Man(5)GlcNAc(2)-PP-Dol alpha-1,3-mannosyltransferase</fullName>
        <ecNumber evidence="3 14">2.4.1.258</ecNumber>
    </recommendedName>
    <alternativeName>
        <fullName evidence="14">Dol-P-Man-dependent alpha(1-3)-mannosyltransferase</fullName>
    </alternativeName>
</protein>
<evidence type="ECO:0000256" key="14">
    <source>
        <dbReference type="RuleBase" id="RU364047"/>
    </source>
</evidence>
<evidence type="ECO:0000256" key="10">
    <source>
        <dbReference type="ARBA" id="ARBA00023136"/>
    </source>
</evidence>
<evidence type="ECO:0000256" key="6">
    <source>
        <dbReference type="ARBA" id="ARBA00022679"/>
    </source>
</evidence>
<evidence type="ECO:0000256" key="7">
    <source>
        <dbReference type="ARBA" id="ARBA00022692"/>
    </source>
</evidence>
<feature type="transmembrane region" description="Helical" evidence="14">
    <location>
        <begin position="225"/>
        <end position="254"/>
    </location>
</feature>
<dbReference type="PhylomeDB" id="A0A060T7C8"/>
<feature type="transmembrane region" description="Helical" evidence="14">
    <location>
        <begin position="420"/>
        <end position="444"/>
    </location>
</feature>
<feature type="transmembrane region" description="Helical" evidence="14">
    <location>
        <begin position="65"/>
        <end position="85"/>
    </location>
</feature>
<feature type="transmembrane region" description="Helical" evidence="14">
    <location>
        <begin position="260"/>
        <end position="284"/>
    </location>
</feature>
<evidence type="ECO:0000256" key="1">
    <source>
        <dbReference type="ARBA" id="ARBA00004477"/>
    </source>
</evidence>
<reference evidence="15" key="2">
    <citation type="submission" date="2014-06" db="EMBL/GenBank/DDBJ databases">
        <title>The complete genome of Blastobotrys (Arxula) adeninivorans LS3 - a yeast of biotechnological interest.</title>
        <authorList>
            <person name="Kunze G."/>
            <person name="Gaillardin C."/>
            <person name="Czernicka M."/>
            <person name="Durrens P."/>
            <person name="Martin T."/>
            <person name="Boer E."/>
            <person name="Gabaldon T."/>
            <person name="Cruz J."/>
            <person name="Talla E."/>
            <person name="Marck C."/>
            <person name="Goffeau A."/>
            <person name="Barbe V."/>
            <person name="Baret P."/>
            <person name="Baronian K."/>
            <person name="Beier S."/>
            <person name="Bleykasten C."/>
            <person name="Bode R."/>
            <person name="Casaregola S."/>
            <person name="Despons L."/>
            <person name="Fairhead C."/>
            <person name="Giersberg M."/>
            <person name="Gierski P."/>
            <person name="Hahnel U."/>
            <person name="Hartmann A."/>
            <person name="Jankowska D."/>
            <person name="Jubin C."/>
            <person name="Jung P."/>
            <person name="Lafontaine I."/>
            <person name="Leh-Louis V."/>
            <person name="Lemaire M."/>
            <person name="Marcet-Houben M."/>
            <person name="Mascher M."/>
            <person name="Morel G."/>
            <person name="Richard G.-F."/>
            <person name="Riechen J."/>
            <person name="Sacerdot C."/>
            <person name="Sarkar A."/>
            <person name="Savel G."/>
            <person name="Schacherer J."/>
            <person name="Sherman D."/>
            <person name="Straub M.-L."/>
            <person name="Stein N."/>
            <person name="Thierry A."/>
            <person name="Trautwein-Schult A."/>
            <person name="Westhof E."/>
            <person name="Worch S."/>
            <person name="Dujon B."/>
            <person name="Souciet J.-L."/>
            <person name="Wincker P."/>
            <person name="Scholz U."/>
            <person name="Neuveglise N."/>
        </authorList>
    </citation>
    <scope>NUCLEOTIDE SEQUENCE</scope>
    <source>
        <strain evidence="15">LS3</strain>
    </source>
</reference>
<proteinExistence type="inferred from homology"/>
<evidence type="ECO:0000313" key="15">
    <source>
        <dbReference type="EMBL" id="CDP37035.1"/>
    </source>
</evidence>
<evidence type="ECO:0000256" key="3">
    <source>
        <dbReference type="ARBA" id="ARBA00011964"/>
    </source>
</evidence>
<feature type="transmembrane region" description="Helical" evidence="14">
    <location>
        <begin position="367"/>
        <end position="385"/>
    </location>
</feature>
<keyword evidence="10 14" id="KW-0472">Membrane</keyword>
<feature type="transmembrane region" description="Helical" evidence="14">
    <location>
        <begin position="150"/>
        <end position="170"/>
    </location>
</feature>
<evidence type="ECO:0000256" key="9">
    <source>
        <dbReference type="ARBA" id="ARBA00022989"/>
    </source>
</evidence>
<keyword evidence="5 14" id="KW-0328">Glycosyltransferase</keyword>
<keyword evidence="9 14" id="KW-1133">Transmembrane helix</keyword>
<evidence type="ECO:0000256" key="13">
    <source>
        <dbReference type="ARBA" id="ARBA00093457"/>
    </source>
</evidence>
<dbReference type="EC" id="2.4.1.258" evidence="3 14"/>
<keyword evidence="8 14" id="KW-0256">Endoplasmic reticulum</keyword>
<keyword evidence="7 14" id="KW-0812">Transmembrane</keyword>
<dbReference type="UniPathway" id="UPA00378"/>
<dbReference type="Pfam" id="PF05208">
    <property type="entry name" value="ALG3"/>
    <property type="match status" value="1"/>
</dbReference>
<dbReference type="PANTHER" id="PTHR12646">
    <property type="entry name" value="NOT56 - RELATED"/>
    <property type="match status" value="1"/>
</dbReference>
<comment type="subcellular location">
    <subcellularLocation>
        <location evidence="1 14">Endoplasmic reticulum membrane</location>
        <topology evidence="1 14">Multi-pass membrane protein</topology>
    </subcellularLocation>
</comment>
<dbReference type="GO" id="GO:0005789">
    <property type="term" value="C:endoplasmic reticulum membrane"/>
    <property type="evidence" value="ECO:0007669"/>
    <property type="project" value="UniProtKB-SubCell"/>
</dbReference>
<comment type="pathway">
    <text evidence="2 14">Protein modification; protein glycosylation.</text>
</comment>